<sequence>MAMYFYASKISAIACGTRCRQTVLQKSRGQRDRDKCRQHNHRRHHRRRCQISSGSSSDSESADDCCPESDQTAAVLEAGPEGGPGVHPLATDGGIFSLDPGHLAAESVLLGSGGIRYRRRHSAEQLSAHDLEMGFQQMELGTLKPVESRNDDTVQYDVPKNPHKRSQCDINFESSVLGSGGILYINGKTVSGPLDSLIESLLPKNVIDLDKEFVFSFLLSSRLFLRPHELLGKLLDSVPESECLESLVALLTEWATKFPYDYRDERMMSHVKHIVARCSNSHLEAVVSQTLSALLKRLTDLERHEADLRACQTNDKSVANTPLNCPTATQYAQIVCRLEKKLAKHIGGEEFLQCSSMILLDKQKKWDQPSSSGGPPGAQDPKKTCNLETYLDWSARLRLFVCNEILQSGGIEQRSRTVELWSGVAQYCLLVGNYNSATAILESLESPAIARLKITWSKLQVTCQQLDCMQRHAEGHGHLWQKQATVLNEQQEGLKTDKQTKERKEPLEEKTSTGAAVPATKATGATASEEKPSNSERMAGVTGAVEIASVPAATGNNDGEAATTTATPAAAPPSNPTTAAISATPLAASGKPNDWVVIPVFADIVKLALGERENCLQRLANGHINMAAFDRMAAIVGAFTKHMQAVKAAQAPSSGEYEHFCWHMQQTTKLGEAELMMASFDCEEPNNAEKLMYDLN</sequence>
<dbReference type="SUPFAM" id="SSF48366">
    <property type="entry name" value="Ras GEF"/>
    <property type="match status" value="1"/>
</dbReference>
<keyword evidence="7" id="KW-1185">Reference proteome</keyword>
<evidence type="ECO:0000256" key="1">
    <source>
        <dbReference type="ARBA" id="ARBA00022658"/>
    </source>
</evidence>
<dbReference type="eggNOG" id="KOG3541">
    <property type="taxonomic scope" value="Eukaryota"/>
</dbReference>
<evidence type="ECO:0000259" key="4">
    <source>
        <dbReference type="PROSITE" id="PS50009"/>
    </source>
</evidence>
<dbReference type="InterPro" id="IPR036964">
    <property type="entry name" value="RASGEF_cat_dom_sf"/>
</dbReference>
<dbReference type="PANTHER" id="PTHR23113:SF349">
    <property type="match status" value="1"/>
</dbReference>
<dbReference type="Pfam" id="PF00617">
    <property type="entry name" value="RasGEF"/>
    <property type="match status" value="1"/>
</dbReference>
<dbReference type="Gene3D" id="1.10.840.10">
    <property type="entry name" value="Ras guanine-nucleotide exchange factors catalytic domain"/>
    <property type="match status" value="1"/>
</dbReference>
<evidence type="ECO:0000313" key="6">
    <source>
        <dbReference type="EMBL" id="EDV30618.2"/>
    </source>
</evidence>
<feature type="region of interest" description="Disordered" evidence="3">
    <location>
        <begin position="553"/>
        <end position="577"/>
    </location>
</feature>
<dbReference type="InterPro" id="IPR000651">
    <property type="entry name" value="Ras-like_Gua-exchang_fac_N"/>
</dbReference>
<dbReference type="CDD" id="cd06224">
    <property type="entry name" value="REM"/>
    <property type="match status" value="1"/>
</dbReference>
<keyword evidence="1 2" id="KW-0344">Guanine-nucleotide releasing factor</keyword>
<feature type="compositionally biased region" description="Basic and acidic residues" evidence="3">
    <location>
        <begin position="492"/>
        <end position="511"/>
    </location>
</feature>
<protein>
    <recommendedName>
        <fullName evidence="8">N-terminal Ras-GEF domain-containing protein</fullName>
    </recommendedName>
</protein>
<name>B3N208_DROAN</name>
<dbReference type="EMBL" id="CH902667">
    <property type="protein sequence ID" value="EDV30618.2"/>
    <property type="molecule type" value="Genomic_DNA"/>
</dbReference>
<proteinExistence type="predicted"/>
<dbReference type="InParanoid" id="B3N208"/>
<feature type="domain" description="Ras-GEF" evidence="4">
    <location>
        <begin position="327"/>
        <end position="593"/>
    </location>
</feature>
<dbReference type="OrthoDB" id="20825at2759"/>
<dbReference type="PROSITE" id="PS50009">
    <property type="entry name" value="RASGEF_CAT"/>
    <property type="match status" value="1"/>
</dbReference>
<dbReference type="AlphaFoldDB" id="B3N208"/>
<evidence type="ECO:0000256" key="3">
    <source>
        <dbReference type="SAM" id="MobiDB-lite"/>
    </source>
</evidence>
<dbReference type="Gene3D" id="1.20.870.10">
    <property type="entry name" value="Son of sevenless (SoS) protein Chain: S domain 1"/>
    <property type="match status" value="1"/>
</dbReference>
<evidence type="ECO:0000259" key="5">
    <source>
        <dbReference type="PROSITE" id="PS50212"/>
    </source>
</evidence>
<dbReference type="InterPro" id="IPR023578">
    <property type="entry name" value="Ras_GEF_dom_sf"/>
</dbReference>
<dbReference type="GO" id="GO:0005886">
    <property type="term" value="C:plasma membrane"/>
    <property type="evidence" value="ECO:0007669"/>
    <property type="project" value="TreeGrafter"/>
</dbReference>
<dbReference type="SMART" id="SM00147">
    <property type="entry name" value="RasGEF"/>
    <property type="match status" value="1"/>
</dbReference>
<feature type="domain" description="N-terminal Ras-GEF" evidence="5">
    <location>
        <begin position="185"/>
        <end position="299"/>
    </location>
</feature>
<feature type="region of interest" description="Disordered" evidence="3">
    <location>
        <begin position="492"/>
        <end position="538"/>
    </location>
</feature>
<evidence type="ECO:0000313" key="7">
    <source>
        <dbReference type="Proteomes" id="UP000007801"/>
    </source>
</evidence>
<dbReference type="PROSITE" id="PS50212">
    <property type="entry name" value="RASGEF_NTER"/>
    <property type="match status" value="1"/>
</dbReference>
<dbReference type="FunCoup" id="B3N208">
    <property type="interactions" value="34"/>
</dbReference>
<dbReference type="PANTHER" id="PTHR23113">
    <property type="entry name" value="GUANINE NUCLEOTIDE EXCHANGE FACTOR"/>
    <property type="match status" value="1"/>
</dbReference>
<organism evidence="6 7">
    <name type="scientific">Drosophila ananassae</name>
    <name type="common">Fruit fly</name>
    <dbReference type="NCBI Taxonomy" id="7217"/>
    <lineage>
        <taxon>Eukaryota</taxon>
        <taxon>Metazoa</taxon>
        <taxon>Ecdysozoa</taxon>
        <taxon>Arthropoda</taxon>
        <taxon>Hexapoda</taxon>
        <taxon>Insecta</taxon>
        <taxon>Pterygota</taxon>
        <taxon>Neoptera</taxon>
        <taxon>Endopterygota</taxon>
        <taxon>Diptera</taxon>
        <taxon>Brachycera</taxon>
        <taxon>Muscomorpha</taxon>
        <taxon>Ephydroidea</taxon>
        <taxon>Drosophilidae</taxon>
        <taxon>Drosophila</taxon>
        <taxon>Sophophora</taxon>
    </lineage>
</organism>
<dbReference type="InterPro" id="IPR008937">
    <property type="entry name" value="Ras-like_GEF"/>
</dbReference>
<dbReference type="Proteomes" id="UP000007801">
    <property type="component" value="Unassembled WGS sequence"/>
</dbReference>
<dbReference type="HOGENOM" id="CLU_027019_0_0_1"/>
<evidence type="ECO:0000256" key="2">
    <source>
        <dbReference type="PROSITE-ProRule" id="PRU00168"/>
    </source>
</evidence>
<reference evidence="6 7" key="1">
    <citation type="journal article" date="2007" name="Nature">
        <title>Evolution of genes and genomes on the Drosophila phylogeny.</title>
        <authorList>
            <consortium name="Drosophila 12 Genomes Consortium"/>
            <person name="Clark A.G."/>
            <person name="Eisen M.B."/>
            <person name="Smith D.R."/>
            <person name="Bergman C.M."/>
            <person name="Oliver B."/>
            <person name="Markow T.A."/>
            <person name="Kaufman T.C."/>
            <person name="Kellis M."/>
            <person name="Gelbart W."/>
            <person name="Iyer V.N."/>
            <person name="Pollard D.A."/>
            <person name="Sackton T.B."/>
            <person name="Larracuente A.M."/>
            <person name="Singh N.D."/>
            <person name="Abad J.P."/>
            <person name="Abt D.N."/>
            <person name="Adryan B."/>
            <person name="Aguade M."/>
            <person name="Akashi H."/>
            <person name="Anderson W.W."/>
            <person name="Aquadro C.F."/>
            <person name="Ardell D.H."/>
            <person name="Arguello R."/>
            <person name="Artieri C.G."/>
            <person name="Barbash D.A."/>
            <person name="Barker D."/>
            <person name="Barsanti P."/>
            <person name="Batterham P."/>
            <person name="Batzoglou S."/>
            <person name="Begun D."/>
            <person name="Bhutkar A."/>
            <person name="Blanco E."/>
            <person name="Bosak S.A."/>
            <person name="Bradley R.K."/>
            <person name="Brand A.D."/>
            <person name="Brent M.R."/>
            <person name="Brooks A.N."/>
            <person name="Brown R.H."/>
            <person name="Butlin R.K."/>
            <person name="Caggese C."/>
            <person name="Calvi B.R."/>
            <person name="Bernardo de Carvalho A."/>
            <person name="Caspi A."/>
            <person name="Castrezana S."/>
            <person name="Celniker S.E."/>
            <person name="Chang J.L."/>
            <person name="Chapple C."/>
            <person name="Chatterji S."/>
            <person name="Chinwalla A."/>
            <person name="Civetta A."/>
            <person name="Clifton S.W."/>
            <person name="Comeron J.M."/>
            <person name="Costello J.C."/>
            <person name="Coyne J.A."/>
            <person name="Daub J."/>
            <person name="David R.G."/>
            <person name="Delcher A.L."/>
            <person name="Delehaunty K."/>
            <person name="Do C.B."/>
            <person name="Ebling H."/>
            <person name="Edwards K."/>
            <person name="Eickbush T."/>
            <person name="Evans J.D."/>
            <person name="Filipski A."/>
            <person name="Findeiss S."/>
            <person name="Freyhult E."/>
            <person name="Fulton L."/>
            <person name="Fulton R."/>
            <person name="Garcia A.C."/>
            <person name="Gardiner A."/>
            <person name="Garfield D.A."/>
            <person name="Garvin B.E."/>
            <person name="Gibson G."/>
            <person name="Gilbert D."/>
            <person name="Gnerre S."/>
            <person name="Godfrey J."/>
            <person name="Good R."/>
            <person name="Gotea V."/>
            <person name="Gravely B."/>
            <person name="Greenberg A.J."/>
            <person name="Griffiths-Jones S."/>
            <person name="Gross S."/>
            <person name="Guigo R."/>
            <person name="Gustafson E.A."/>
            <person name="Haerty W."/>
            <person name="Hahn M.W."/>
            <person name="Halligan D.L."/>
            <person name="Halpern A.L."/>
            <person name="Halter G.M."/>
            <person name="Han M.V."/>
            <person name="Heger A."/>
            <person name="Hillier L."/>
            <person name="Hinrichs A.S."/>
            <person name="Holmes I."/>
            <person name="Hoskins R.A."/>
            <person name="Hubisz M.J."/>
            <person name="Hultmark D."/>
            <person name="Huntley M.A."/>
            <person name="Jaffe D.B."/>
            <person name="Jagadeeshan S."/>
            <person name="Jeck W.R."/>
            <person name="Johnson J."/>
            <person name="Jones C.D."/>
            <person name="Jordan W.C."/>
            <person name="Karpen G.H."/>
            <person name="Kataoka E."/>
            <person name="Keightley P.D."/>
            <person name="Kheradpour P."/>
            <person name="Kirkness E.F."/>
            <person name="Koerich L.B."/>
            <person name="Kristiansen K."/>
            <person name="Kudrna D."/>
            <person name="Kulathinal R.J."/>
            <person name="Kumar S."/>
            <person name="Kwok R."/>
            <person name="Lander E."/>
            <person name="Langley C.H."/>
            <person name="Lapoint R."/>
            <person name="Lazzaro B.P."/>
            <person name="Lee S.J."/>
            <person name="Levesque L."/>
            <person name="Li R."/>
            <person name="Lin C.F."/>
            <person name="Lin M.F."/>
            <person name="Lindblad-Toh K."/>
            <person name="Llopart A."/>
            <person name="Long M."/>
            <person name="Low L."/>
            <person name="Lozovsky E."/>
            <person name="Lu J."/>
            <person name="Luo M."/>
            <person name="Machado C.A."/>
            <person name="Makalowski W."/>
            <person name="Marzo M."/>
            <person name="Matsuda M."/>
            <person name="Matzkin L."/>
            <person name="McAllister B."/>
            <person name="McBride C.S."/>
            <person name="McKernan B."/>
            <person name="McKernan K."/>
            <person name="Mendez-Lago M."/>
            <person name="Minx P."/>
            <person name="Mollenhauer M.U."/>
            <person name="Montooth K."/>
            <person name="Mount S.M."/>
            <person name="Mu X."/>
            <person name="Myers E."/>
            <person name="Negre B."/>
            <person name="Newfeld S."/>
            <person name="Nielsen R."/>
            <person name="Noor M.A."/>
            <person name="O'Grady P."/>
            <person name="Pachter L."/>
            <person name="Papaceit M."/>
            <person name="Parisi M.J."/>
            <person name="Parisi M."/>
            <person name="Parts L."/>
            <person name="Pedersen J.S."/>
            <person name="Pesole G."/>
            <person name="Phillippy A.M."/>
            <person name="Ponting C.P."/>
            <person name="Pop M."/>
            <person name="Porcelli D."/>
            <person name="Powell J.R."/>
            <person name="Prohaska S."/>
            <person name="Pruitt K."/>
            <person name="Puig M."/>
            <person name="Quesneville H."/>
            <person name="Ram K.R."/>
            <person name="Rand D."/>
            <person name="Rasmussen M.D."/>
            <person name="Reed L.K."/>
            <person name="Reenan R."/>
            <person name="Reily A."/>
            <person name="Remington K.A."/>
            <person name="Rieger T.T."/>
            <person name="Ritchie M.G."/>
            <person name="Robin C."/>
            <person name="Rogers Y.H."/>
            <person name="Rohde C."/>
            <person name="Rozas J."/>
            <person name="Rubenfield M.J."/>
            <person name="Ruiz A."/>
            <person name="Russo S."/>
            <person name="Salzberg S.L."/>
            <person name="Sanchez-Gracia A."/>
            <person name="Saranga D.J."/>
            <person name="Sato H."/>
            <person name="Schaeffer S.W."/>
            <person name="Schatz M.C."/>
            <person name="Schlenke T."/>
            <person name="Schwartz R."/>
            <person name="Segarra C."/>
            <person name="Singh R.S."/>
            <person name="Sirot L."/>
            <person name="Sirota M."/>
            <person name="Sisneros N.B."/>
            <person name="Smith C.D."/>
            <person name="Smith T.F."/>
            <person name="Spieth J."/>
            <person name="Stage D.E."/>
            <person name="Stark A."/>
            <person name="Stephan W."/>
            <person name="Strausberg R.L."/>
            <person name="Strempel S."/>
            <person name="Sturgill D."/>
            <person name="Sutton G."/>
            <person name="Sutton G.G."/>
            <person name="Tao W."/>
            <person name="Teichmann S."/>
            <person name="Tobari Y.N."/>
            <person name="Tomimura Y."/>
            <person name="Tsolas J.M."/>
            <person name="Valente V.L."/>
            <person name="Venter E."/>
            <person name="Venter J.C."/>
            <person name="Vicario S."/>
            <person name="Vieira F.G."/>
            <person name="Vilella A.J."/>
            <person name="Villasante A."/>
            <person name="Walenz B."/>
            <person name="Wang J."/>
            <person name="Wasserman M."/>
            <person name="Watts T."/>
            <person name="Wilson D."/>
            <person name="Wilson R.K."/>
            <person name="Wing R.A."/>
            <person name="Wolfner M.F."/>
            <person name="Wong A."/>
            <person name="Wong G.K."/>
            <person name="Wu C.I."/>
            <person name="Wu G."/>
            <person name="Yamamoto D."/>
            <person name="Yang H.P."/>
            <person name="Yang S.P."/>
            <person name="Yorke J.A."/>
            <person name="Yoshida K."/>
            <person name="Zdobnov E."/>
            <person name="Zhang P."/>
            <person name="Zhang Y."/>
            <person name="Zimin A.V."/>
            <person name="Baldwin J."/>
            <person name="Abdouelleil A."/>
            <person name="Abdulkadir J."/>
            <person name="Abebe A."/>
            <person name="Abera B."/>
            <person name="Abreu J."/>
            <person name="Acer S.C."/>
            <person name="Aftuck L."/>
            <person name="Alexander A."/>
            <person name="An P."/>
            <person name="Anderson E."/>
            <person name="Anderson S."/>
            <person name="Arachi H."/>
            <person name="Azer M."/>
            <person name="Bachantsang P."/>
            <person name="Barry A."/>
            <person name="Bayul T."/>
            <person name="Berlin A."/>
            <person name="Bessette D."/>
            <person name="Bloom T."/>
            <person name="Blye J."/>
            <person name="Boguslavskiy L."/>
            <person name="Bonnet C."/>
            <person name="Boukhgalter B."/>
            <person name="Bourzgui I."/>
            <person name="Brown A."/>
            <person name="Cahill P."/>
            <person name="Channer S."/>
            <person name="Cheshatsang Y."/>
            <person name="Chuda L."/>
            <person name="Citroen M."/>
            <person name="Collymore A."/>
            <person name="Cooke P."/>
            <person name="Costello M."/>
            <person name="D'Aco K."/>
            <person name="Daza R."/>
            <person name="De Haan G."/>
            <person name="DeGray S."/>
            <person name="DeMaso C."/>
            <person name="Dhargay N."/>
            <person name="Dooley K."/>
            <person name="Dooley E."/>
            <person name="Doricent M."/>
            <person name="Dorje P."/>
            <person name="Dorjee K."/>
            <person name="Dupes A."/>
            <person name="Elong R."/>
            <person name="Falk J."/>
            <person name="Farina A."/>
            <person name="Faro S."/>
            <person name="Ferguson D."/>
            <person name="Fisher S."/>
            <person name="Foley C.D."/>
            <person name="Franke A."/>
            <person name="Friedrich D."/>
            <person name="Gadbois L."/>
            <person name="Gearin G."/>
            <person name="Gearin C.R."/>
            <person name="Giannoukos G."/>
            <person name="Goode T."/>
            <person name="Graham J."/>
            <person name="Grandbois E."/>
            <person name="Grewal S."/>
            <person name="Gyaltsen K."/>
            <person name="Hafez N."/>
            <person name="Hagos B."/>
            <person name="Hall J."/>
            <person name="Henson C."/>
            <person name="Hollinger A."/>
            <person name="Honan T."/>
            <person name="Huard M.D."/>
            <person name="Hughes L."/>
            <person name="Hurhula B."/>
            <person name="Husby M.E."/>
            <person name="Kamat A."/>
            <person name="Kanga B."/>
            <person name="Kashin S."/>
            <person name="Khazanovich D."/>
            <person name="Kisner P."/>
            <person name="Lance K."/>
            <person name="Lara M."/>
            <person name="Lee W."/>
            <person name="Lennon N."/>
            <person name="Letendre F."/>
            <person name="LeVine R."/>
            <person name="Lipovsky A."/>
            <person name="Liu X."/>
            <person name="Liu J."/>
            <person name="Liu S."/>
            <person name="Lokyitsang T."/>
            <person name="Lokyitsang Y."/>
            <person name="Lubonja R."/>
            <person name="Lui A."/>
            <person name="MacDonald P."/>
            <person name="Magnisalis V."/>
            <person name="Maru K."/>
            <person name="Matthews C."/>
            <person name="McCusker W."/>
            <person name="McDonough S."/>
            <person name="Mehta T."/>
            <person name="Meldrim J."/>
            <person name="Meneus L."/>
            <person name="Mihai O."/>
            <person name="Mihalev A."/>
            <person name="Mihova T."/>
            <person name="Mittelman R."/>
            <person name="Mlenga V."/>
            <person name="Montmayeur A."/>
            <person name="Mulrain L."/>
            <person name="Navidi A."/>
            <person name="Naylor J."/>
            <person name="Negash T."/>
            <person name="Nguyen T."/>
            <person name="Nguyen N."/>
            <person name="Nicol R."/>
            <person name="Norbu C."/>
            <person name="Norbu N."/>
            <person name="Novod N."/>
            <person name="O'Neill B."/>
            <person name="Osman S."/>
            <person name="Markiewicz E."/>
            <person name="Oyono O.L."/>
            <person name="Patti C."/>
            <person name="Phunkhang P."/>
            <person name="Pierre F."/>
            <person name="Priest M."/>
            <person name="Raghuraman S."/>
            <person name="Rege F."/>
            <person name="Reyes R."/>
            <person name="Rise C."/>
            <person name="Rogov P."/>
            <person name="Ross K."/>
            <person name="Ryan E."/>
            <person name="Settipalli S."/>
            <person name="Shea T."/>
            <person name="Sherpa N."/>
            <person name="Shi L."/>
            <person name="Shih D."/>
            <person name="Sparrow T."/>
            <person name="Spaulding J."/>
            <person name="Stalker J."/>
            <person name="Stange-Thomann N."/>
            <person name="Stavropoulos S."/>
            <person name="Stone C."/>
            <person name="Strader C."/>
            <person name="Tesfaye S."/>
            <person name="Thomson T."/>
            <person name="Thoulutsang Y."/>
            <person name="Thoulutsang D."/>
            <person name="Topham K."/>
            <person name="Topping I."/>
            <person name="Tsamla T."/>
            <person name="Vassiliev H."/>
            <person name="Vo A."/>
            <person name="Wangchuk T."/>
            <person name="Wangdi T."/>
            <person name="Weiand M."/>
            <person name="Wilkinson J."/>
            <person name="Wilson A."/>
            <person name="Yadav S."/>
            <person name="Young G."/>
            <person name="Yu Q."/>
            <person name="Zembek L."/>
            <person name="Zhong D."/>
            <person name="Zimmer A."/>
            <person name="Zwirko Z."/>
            <person name="Jaffe D.B."/>
            <person name="Alvarez P."/>
            <person name="Brockman W."/>
            <person name="Butler J."/>
            <person name="Chin C."/>
            <person name="Gnerre S."/>
            <person name="Grabherr M."/>
            <person name="Kleber M."/>
            <person name="Mauceli E."/>
            <person name="MacCallum I."/>
        </authorList>
    </citation>
    <scope>NUCLEOTIDE SEQUENCE [LARGE SCALE GENOMIC DNA]</scope>
    <source>
        <strain evidence="7">Tucson 14024-0371.13</strain>
    </source>
</reference>
<dbReference type="GO" id="GO:0005085">
    <property type="term" value="F:guanyl-nucleotide exchange factor activity"/>
    <property type="evidence" value="ECO:0007669"/>
    <property type="project" value="UniProtKB-KW"/>
</dbReference>
<dbReference type="GO" id="GO:0007265">
    <property type="term" value="P:Ras protein signal transduction"/>
    <property type="evidence" value="ECO:0007669"/>
    <property type="project" value="TreeGrafter"/>
</dbReference>
<accession>B3N208</accession>
<gene>
    <name evidence="6" type="primary">Dana\GF20580</name>
    <name evidence="6" type="synonym">dana_GLEANR_3446</name>
    <name evidence="6" type="ORF">GF20580</name>
</gene>
<dbReference type="InterPro" id="IPR001895">
    <property type="entry name" value="RASGEF_cat_dom"/>
</dbReference>
<feature type="region of interest" description="Disordered" evidence="3">
    <location>
        <begin position="26"/>
        <end position="70"/>
    </location>
</feature>
<evidence type="ECO:0008006" key="8">
    <source>
        <dbReference type="Google" id="ProtNLM"/>
    </source>
</evidence>
<feature type="compositionally biased region" description="Basic residues" evidence="3">
    <location>
        <begin position="38"/>
        <end position="49"/>
    </location>
</feature>